<evidence type="ECO:0000256" key="2">
    <source>
        <dbReference type="SAM" id="Phobius"/>
    </source>
</evidence>
<evidence type="ECO:0000313" key="4">
    <source>
        <dbReference type="Proteomes" id="UP001158576"/>
    </source>
</evidence>
<evidence type="ECO:0000313" key="3">
    <source>
        <dbReference type="EMBL" id="CAG5111294.1"/>
    </source>
</evidence>
<keyword evidence="2" id="KW-1133">Transmembrane helix</keyword>
<feature type="compositionally biased region" description="Low complexity" evidence="1">
    <location>
        <begin position="266"/>
        <end position="280"/>
    </location>
</feature>
<feature type="transmembrane region" description="Helical" evidence="2">
    <location>
        <begin position="158"/>
        <end position="182"/>
    </location>
</feature>
<feature type="compositionally biased region" description="Basic and acidic residues" evidence="1">
    <location>
        <begin position="236"/>
        <end position="264"/>
    </location>
</feature>
<accession>A0ABN7T582</accession>
<reference evidence="3 4" key="1">
    <citation type="submission" date="2021-04" db="EMBL/GenBank/DDBJ databases">
        <authorList>
            <person name="Bliznina A."/>
        </authorList>
    </citation>
    <scope>NUCLEOTIDE SEQUENCE [LARGE SCALE GENOMIC DNA]</scope>
</reference>
<protein>
    <submittedName>
        <fullName evidence="3">Oidioi.mRNA.OKI2018_I69.chr2.g5615.t1.cds</fullName>
    </submittedName>
</protein>
<dbReference type="Proteomes" id="UP001158576">
    <property type="component" value="Chromosome 2"/>
</dbReference>
<keyword evidence="2" id="KW-0472">Membrane</keyword>
<feature type="compositionally biased region" description="Polar residues" evidence="1">
    <location>
        <begin position="378"/>
        <end position="390"/>
    </location>
</feature>
<keyword evidence="4" id="KW-1185">Reference proteome</keyword>
<feature type="compositionally biased region" description="Basic and acidic residues" evidence="1">
    <location>
        <begin position="475"/>
        <end position="493"/>
    </location>
</feature>
<keyword evidence="2" id="KW-0812">Transmembrane</keyword>
<sequence length="512" mass="57087">MNCNWFPAICGEKNEETESYKVTTETVSRETTASYFEFSKSVNDLESSLPQTRPTFMPESISVETSIPSSVTTDMNTFLSTSGQEVIEPITFLSTAGQELIEPDAFLSTPGQEHIETGLKAQTTQTSFVQTSTSFDMSGTDGTTETAIASKEANIPGWLIAVLVILAMIVLVVCIGCGYLVYRLYKCIKGSQREHDYEMGRPNKDKDRKNEHSDQENKEDDPHRTSHPKNAGMGFRDSDQNHRPDETKKDDNGDAGDETKKDENGDAGSDNSQGGNSSNQKTKKDEKTENTNTQDGGTNMDIKEEKKQTISKDAAKKIPKKKNVFNRGGKFPWNPSPKSSNSQPSTSFLAPITSPIQAGLQTAANKIATTLPRNLTVQFEQDNKTVTVRSVNKIEVKPKPMPGKVTKRPPNRPQALQQQRSESRRVSLPEPRPVSPPATRSEPLQESRPEPLQESRPEPLPEQRPEPLPQQRPEPLQESRPEPRPEPLRELRRSNRLMTPKNYVEFSSDESL</sequence>
<gene>
    <name evidence="3" type="ORF">OKIOD_LOCUS14380</name>
</gene>
<name>A0ABN7T582_OIKDI</name>
<feature type="compositionally biased region" description="Basic and acidic residues" evidence="1">
    <location>
        <begin position="193"/>
        <end position="224"/>
    </location>
</feature>
<evidence type="ECO:0000256" key="1">
    <source>
        <dbReference type="SAM" id="MobiDB-lite"/>
    </source>
</evidence>
<organism evidence="3 4">
    <name type="scientific">Oikopleura dioica</name>
    <name type="common">Tunicate</name>
    <dbReference type="NCBI Taxonomy" id="34765"/>
    <lineage>
        <taxon>Eukaryota</taxon>
        <taxon>Metazoa</taxon>
        <taxon>Chordata</taxon>
        <taxon>Tunicata</taxon>
        <taxon>Appendicularia</taxon>
        <taxon>Copelata</taxon>
        <taxon>Oikopleuridae</taxon>
        <taxon>Oikopleura</taxon>
    </lineage>
</organism>
<feature type="compositionally biased region" description="Low complexity" evidence="1">
    <location>
        <begin position="332"/>
        <end position="347"/>
    </location>
</feature>
<proteinExistence type="predicted"/>
<feature type="compositionally biased region" description="Basic and acidic residues" evidence="1">
    <location>
        <begin position="443"/>
        <end position="465"/>
    </location>
</feature>
<feature type="region of interest" description="Disordered" evidence="1">
    <location>
        <begin position="378"/>
        <end position="512"/>
    </location>
</feature>
<feature type="compositionally biased region" description="Basic and acidic residues" evidence="1">
    <location>
        <begin position="301"/>
        <end position="316"/>
    </location>
</feature>
<dbReference type="EMBL" id="OU015567">
    <property type="protein sequence ID" value="CAG5111294.1"/>
    <property type="molecule type" value="Genomic_DNA"/>
</dbReference>
<feature type="region of interest" description="Disordered" evidence="1">
    <location>
        <begin position="193"/>
        <end position="350"/>
    </location>
</feature>